<dbReference type="UniPathway" id="UPA00219"/>
<comment type="function">
    <text evidence="2 16">Cell wall formation.</text>
</comment>
<dbReference type="InterPro" id="IPR016166">
    <property type="entry name" value="FAD-bd_PCMH"/>
</dbReference>
<dbReference type="PANTHER" id="PTHR21071">
    <property type="entry name" value="UDP-N-ACETYLENOLPYRUVOYLGLUCOSAMINE REDUCTASE"/>
    <property type="match status" value="1"/>
</dbReference>
<keyword evidence="13 16" id="KW-0131">Cell cycle</keyword>
<keyword evidence="6 16" id="KW-0132">Cell division</keyword>
<evidence type="ECO:0000256" key="4">
    <source>
        <dbReference type="ARBA" id="ARBA00004752"/>
    </source>
</evidence>
<dbReference type="InterPro" id="IPR011601">
    <property type="entry name" value="MurB_C"/>
</dbReference>
<protein>
    <recommendedName>
        <fullName evidence="16">UDP-N-acetylenolpyruvoylglucosamine reductase</fullName>
        <ecNumber evidence="16">1.3.1.98</ecNumber>
    </recommendedName>
    <alternativeName>
        <fullName evidence="16">UDP-N-acetylmuramate dehydrogenase</fullName>
    </alternativeName>
</protein>
<evidence type="ECO:0000256" key="5">
    <source>
        <dbReference type="ARBA" id="ARBA00022490"/>
    </source>
</evidence>
<evidence type="ECO:0000256" key="11">
    <source>
        <dbReference type="ARBA" id="ARBA00022984"/>
    </source>
</evidence>
<keyword evidence="5 16" id="KW-0963">Cytoplasm</keyword>
<keyword evidence="10 16" id="KW-0133">Cell shape</keyword>
<dbReference type="InterPro" id="IPR006094">
    <property type="entry name" value="Oxid_FAD_bind_N"/>
</dbReference>
<evidence type="ECO:0000256" key="10">
    <source>
        <dbReference type="ARBA" id="ARBA00022960"/>
    </source>
</evidence>
<comment type="subcellular location">
    <subcellularLocation>
        <location evidence="3 16">Cytoplasm</location>
    </subcellularLocation>
</comment>
<name>A0A7V4E472_UNCW3</name>
<dbReference type="SUPFAM" id="SSF56194">
    <property type="entry name" value="Uridine diphospho-N-Acetylenolpyruvylglucosamine reductase, MurB, C-terminal domain"/>
    <property type="match status" value="1"/>
</dbReference>
<reference evidence="18" key="1">
    <citation type="journal article" date="2020" name="mSystems">
        <title>Genome- and Community-Level Interaction Insights into Carbon Utilization and Element Cycling Functions of Hydrothermarchaeota in Hydrothermal Sediment.</title>
        <authorList>
            <person name="Zhou Z."/>
            <person name="Liu Y."/>
            <person name="Xu W."/>
            <person name="Pan J."/>
            <person name="Luo Z.H."/>
            <person name="Li M."/>
        </authorList>
    </citation>
    <scope>NUCLEOTIDE SEQUENCE [LARGE SCALE GENOMIC DNA]</scope>
    <source>
        <strain evidence="18">SpSt-697</strain>
    </source>
</reference>
<dbReference type="GO" id="GO:0005829">
    <property type="term" value="C:cytosol"/>
    <property type="evidence" value="ECO:0007669"/>
    <property type="project" value="TreeGrafter"/>
</dbReference>
<dbReference type="GO" id="GO:0051301">
    <property type="term" value="P:cell division"/>
    <property type="evidence" value="ECO:0007669"/>
    <property type="project" value="UniProtKB-KW"/>
</dbReference>
<evidence type="ECO:0000256" key="8">
    <source>
        <dbReference type="ARBA" id="ARBA00022827"/>
    </source>
</evidence>
<dbReference type="EMBL" id="DTDR01000120">
    <property type="protein sequence ID" value="HGK63870.1"/>
    <property type="molecule type" value="Genomic_DNA"/>
</dbReference>
<evidence type="ECO:0000256" key="3">
    <source>
        <dbReference type="ARBA" id="ARBA00004496"/>
    </source>
</evidence>
<dbReference type="GO" id="GO:0008762">
    <property type="term" value="F:UDP-N-acetylmuramate dehydrogenase activity"/>
    <property type="evidence" value="ECO:0007669"/>
    <property type="project" value="UniProtKB-UniRule"/>
</dbReference>
<evidence type="ECO:0000256" key="2">
    <source>
        <dbReference type="ARBA" id="ARBA00003921"/>
    </source>
</evidence>
<dbReference type="PANTHER" id="PTHR21071:SF4">
    <property type="entry name" value="UDP-N-ACETYLENOLPYRUVOYLGLUCOSAMINE REDUCTASE"/>
    <property type="match status" value="1"/>
</dbReference>
<feature type="active site" description="Proton donor" evidence="16">
    <location>
        <position position="215"/>
    </location>
</feature>
<dbReference type="PROSITE" id="PS51387">
    <property type="entry name" value="FAD_PCMH"/>
    <property type="match status" value="1"/>
</dbReference>
<evidence type="ECO:0000256" key="16">
    <source>
        <dbReference type="HAMAP-Rule" id="MF_00037"/>
    </source>
</evidence>
<evidence type="ECO:0000256" key="15">
    <source>
        <dbReference type="ARBA" id="ARBA00048914"/>
    </source>
</evidence>
<dbReference type="EC" id="1.3.1.98" evidence="16"/>
<dbReference type="Pfam" id="PF02873">
    <property type="entry name" value="MurB_C"/>
    <property type="match status" value="1"/>
</dbReference>
<dbReference type="GO" id="GO:0009252">
    <property type="term" value="P:peptidoglycan biosynthetic process"/>
    <property type="evidence" value="ECO:0007669"/>
    <property type="project" value="UniProtKB-UniRule"/>
</dbReference>
<comment type="pathway">
    <text evidence="4 16">Cell wall biogenesis; peptidoglycan biosynthesis.</text>
</comment>
<evidence type="ECO:0000259" key="17">
    <source>
        <dbReference type="PROSITE" id="PS51387"/>
    </source>
</evidence>
<evidence type="ECO:0000256" key="7">
    <source>
        <dbReference type="ARBA" id="ARBA00022630"/>
    </source>
</evidence>
<organism evidence="18">
    <name type="scientific">candidate division WOR-3 bacterium</name>
    <dbReference type="NCBI Taxonomy" id="2052148"/>
    <lineage>
        <taxon>Bacteria</taxon>
        <taxon>Bacteria division WOR-3</taxon>
    </lineage>
</organism>
<evidence type="ECO:0000313" key="18">
    <source>
        <dbReference type="EMBL" id="HGK63870.1"/>
    </source>
</evidence>
<comment type="catalytic activity">
    <reaction evidence="15 16">
        <text>UDP-N-acetyl-alpha-D-muramate + NADP(+) = UDP-N-acetyl-3-O-(1-carboxyvinyl)-alpha-D-glucosamine + NADPH + H(+)</text>
        <dbReference type="Rhea" id="RHEA:12248"/>
        <dbReference type="ChEBI" id="CHEBI:15378"/>
        <dbReference type="ChEBI" id="CHEBI:57783"/>
        <dbReference type="ChEBI" id="CHEBI:58349"/>
        <dbReference type="ChEBI" id="CHEBI:68483"/>
        <dbReference type="ChEBI" id="CHEBI:70757"/>
        <dbReference type="EC" id="1.3.1.98"/>
    </reaction>
</comment>
<evidence type="ECO:0000256" key="13">
    <source>
        <dbReference type="ARBA" id="ARBA00023306"/>
    </source>
</evidence>
<dbReference type="InterPro" id="IPR003170">
    <property type="entry name" value="MurB"/>
</dbReference>
<dbReference type="SUPFAM" id="SSF56176">
    <property type="entry name" value="FAD-binding/transporter-associated domain-like"/>
    <property type="match status" value="1"/>
</dbReference>
<evidence type="ECO:0000256" key="12">
    <source>
        <dbReference type="ARBA" id="ARBA00023002"/>
    </source>
</evidence>
<comment type="similarity">
    <text evidence="16">Belongs to the MurB family.</text>
</comment>
<dbReference type="InterPro" id="IPR036318">
    <property type="entry name" value="FAD-bd_PCMH-like_sf"/>
</dbReference>
<accession>A0A7V4E472</accession>
<dbReference type="InterPro" id="IPR016167">
    <property type="entry name" value="FAD-bd_PCMH_sub1"/>
</dbReference>
<dbReference type="GO" id="GO:0008360">
    <property type="term" value="P:regulation of cell shape"/>
    <property type="evidence" value="ECO:0007669"/>
    <property type="project" value="UniProtKB-KW"/>
</dbReference>
<evidence type="ECO:0000256" key="14">
    <source>
        <dbReference type="ARBA" id="ARBA00023316"/>
    </source>
</evidence>
<dbReference type="NCBIfam" id="TIGR00179">
    <property type="entry name" value="murB"/>
    <property type="match status" value="1"/>
</dbReference>
<feature type="active site" evidence="16">
    <location>
        <position position="285"/>
    </location>
</feature>
<keyword evidence="12 16" id="KW-0560">Oxidoreductase</keyword>
<dbReference type="Gene3D" id="3.90.78.10">
    <property type="entry name" value="UDP-N-acetylenolpyruvoylglucosamine reductase, C-terminal domain"/>
    <property type="match status" value="1"/>
</dbReference>
<proteinExistence type="inferred from homology"/>
<keyword evidence="11 16" id="KW-0573">Peptidoglycan synthesis</keyword>
<dbReference type="GO" id="GO:0071555">
    <property type="term" value="P:cell wall organization"/>
    <property type="evidence" value="ECO:0007669"/>
    <property type="project" value="UniProtKB-KW"/>
</dbReference>
<dbReference type="InterPro" id="IPR016169">
    <property type="entry name" value="FAD-bd_PCMH_sub2"/>
</dbReference>
<evidence type="ECO:0000256" key="9">
    <source>
        <dbReference type="ARBA" id="ARBA00022857"/>
    </source>
</evidence>
<dbReference type="GO" id="GO:0071949">
    <property type="term" value="F:FAD binding"/>
    <property type="evidence" value="ECO:0007669"/>
    <property type="project" value="InterPro"/>
</dbReference>
<sequence>MRKIFEEIKGLTIKKNFPLSKISSIGIGGKIKYFFKIKDKNSLLMLREFLKKEKYIFVGKLTNILFSDGYLDGIIIQYQDKSFEYIDENPPRVRVGAGISLNNLILMLPKFSLSGLEPLVGIPGSLGGALKMNAGAFGVTIADFLEEVEIFSLKEGFKTIRKKEINFNYRFSSIKEDELIVSAVLILEKKGKPDLIQKYLKMRNKKFPKGKSLGCIFKNPGEFSAGKLIEDAGLKNFRVNDAIVSEKHANFILNLGTARFLDVYELIQIIKERVYERFNILLTEEIKIVDF</sequence>
<evidence type="ECO:0000256" key="6">
    <source>
        <dbReference type="ARBA" id="ARBA00022618"/>
    </source>
</evidence>
<gene>
    <name evidence="16 18" type="primary">murB</name>
    <name evidence="18" type="ORF">ENU74_04700</name>
</gene>
<dbReference type="InterPro" id="IPR036635">
    <property type="entry name" value="MurB_C_sf"/>
</dbReference>
<keyword evidence="9 16" id="KW-0521">NADP</keyword>
<comment type="caution">
    <text evidence="18">The sequence shown here is derived from an EMBL/GenBank/DDBJ whole genome shotgun (WGS) entry which is preliminary data.</text>
</comment>
<dbReference type="Gene3D" id="3.30.465.10">
    <property type="match status" value="1"/>
</dbReference>
<feature type="active site" evidence="16">
    <location>
        <position position="170"/>
    </location>
</feature>
<keyword evidence="8 16" id="KW-0274">FAD</keyword>
<dbReference type="HAMAP" id="MF_00037">
    <property type="entry name" value="MurB"/>
    <property type="match status" value="1"/>
</dbReference>
<keyword evidence="7 16" id="KW-0285">Flavoprotein</keyword>
<feature type="domain" description="FAD-binding PCMH-type" evidence="17">
    <location>
        <begin position="26"/>
        <end position="190"/>
    </location>
</feature>
<keyword evidence="14 16" id="KW-0961">Cell wall biogenesis/degradation</keyword>
<comment type="cofactor">
    <cofactor evidence="1 16">
        <name>FAD</name>
        <dbReference type="ChEBI" id="CHEBI:57692"/>
    </cofactor>
</comment>
<dbReference type="Pfam" id="PF01565">
    <property type="entry name" value="FAD_binding_4"/>
    <property type="match status" value="1"/>
</dbReference>
<evidence type="ECO:0000256" key="1">
    <source>
        <dbReference type="ARBA" id="ARBA00001974"/>
    </source>
</evidence>
<dbReference type="Gene3D" id="3.30.43.10">
    <property type="entry name" value="Uridine Diphospho-n-acetylenolpyruvylglucosamine Reductase, domain 2"/>
    <property type="match status" value="1"/>
</dbReference>
<dbReference type="AlphaFoldDB" id="A0A7V4E472"/>